<feature type="chain" id="PRO_5045643782" evidence="1">
    <location>
        <begin position="20"/>
        <end position="176"/>
    </location>
</feature>
<comment type="caution">
    <text evidence="2">The sequence shown here is derived from an EMBL/GenBank/DDBJ whole genome shotgun (WGS) entry which is preliminary data.</text>
</comment>
<evidence type="ECO:0000313" key="2">
    <source>
        <dbReference type="EMBL" id="MDG3585417.1"/>
    </source>
</evidence>
<protein>
    <submittedName>
        <fullName evidence="2">Uncharacterized protein</fullName>
    </submittedName>
</protein>
<accession>A0ABT6FQ76</accession>
<dbReference type="EMBL" id="JAPMUA010000002">
    <property type="protein sequence ID" value="MDG3585417.1"/>
    <property type="molecule type" value="Genomic_DNA"/>
</dbReference>
<evidence type="ECO:0000256" key="1">
    <source>
        <dbReference type="SAM" id="SignalP"/>
    </source>
</evidence>
<sequence length="176" mass="19588">MKSLILSTVLILATSFAFAQNKDVLEETVTKTTTVKDNKGEEQSQQSVVVRKEQNINLSEADRNKINQERVASPVKITKHETIIDGNVQTVLDNNASFTCEGVECDFSPSNQGFIIGGNDNTLKATSYKSSSNDFIVETEKGNGIGYFDSNANFVIEYYDKDQNKIVKRVYTAQQQ</sequence>
<evidence type="ECO:0000313" key="3">
    <source>
        <dbReference type="Proteomes" id="UP001153642"/>
    </source>
</evidence>
<feature type="signal peptide" evidence="1">
    <location>
        <begin position="1"/>
        <end position="19"/>
    </location>
</feature>
<keyword evidence="1" id="KW-0732">Signal</keyword>
<dbReference type="RefSeq" id="WP_277899315.1">
    <property type="nucleotide sequence ID" value="NZ_JAPMUA010000002.1"/>
</dbReference>
<name>A0ABT6FQ76_9FLAO</name>
<organism evidence="2 3">
    <name type="scientific">Galbibacter pacificus</name>
    <dbReference type="NCBI Taxonomy" id="2996052"/>
    <lineage>
        <taxon>Bacteria</taxon>
        <taxon>Pseudomonadati</taxon>
        <taxon>Bacteroidota</taxon>
        <taxon>Flavobacteriia</taxon>
        <taxon>Flavobacteriales</taxon>
        <taxon>Flavobacteriaceae</taxon>
        <taxon>Galbibacter</taxon>
    </lineage>
</organism>
<reference evidence="2" key="1">
    <citation type="submission" date="2022-11" db="EMBL/GenBank/DDBJ databases">
        <title>High-quality draft genome sequence of Galbibacter sp. strain CMA-7.</title>
        <authorList>
            <person name="Wei L."/>
            <person name="Dong C."/>
            <person name="Shao Z."/>
        </authorList>
    </citation>
    <scope>NUCLEOTIDE SEQUENCE</scope>
    <source>
        <strain evidence="2">CMA-7</strain>
    </source>
</reference>
<gene>
    <name evidence="2" type="ORF">OSR52_06000</name>
</gene>
<dbReference type="Proteomes" id="UP001153642">
    <property type="component" value="Unassembled WGS sequence"/>
</dbReference>
<keyword evidence="3" id="KW-1185">Reference proteome</keyword>
<proteinExistence type="predicted"/>